<evidence type="ECO:0000313" key="1">
    <source>
        <dbReference type="EMBL" id="KAB2606472.1"/>
    </source>
</evidence>
<name>A0A5N5FZA0_9ROSA</name>
<organism evidence="1 2">
    <name type="scientific">Pyrus ussuriensis x Pyrus communis</name>
    <dbReference type="NCBI Taxonomy" id="2448454"/>
    <lineage>
        <taxon>Eukaryota</taxon>
        <taxon>Viridiplantae</taxon>
        <taxon>Streptophyta</taxon>
        <taxon>Embryophyta</taxon>
        <taxon>Tracheophyta</taxon>
        <taxon>Spermatophyta</taxon>
        <taxon>Magnoliopsida</taxon>
        <taxon>eudicotyledons</taxon>
        <taxon>Gunneridae</taxon>
        <taxon>Pentapetalae</taxon>
        <taxon>rosids</taxon>
        <taxon>fabids</taxon>
        <taxon>Rosales</taxon>
        <taxon>Rosaceae</taxon>
        <taxon>Amygdaloideae</taxon>
        <taxon>Maleae</taxon>
        <taxon>Pyrus</taxon>
    </lineage>
</organism>
<accession>A0A5N5FZA0</accession>
<protein>
    <submittedName>
        <fullName evidence="1">Uncharacterized protein</fullName>
    </submittedName>
</protein>
<sequence>MIFFPHLLLVDKVVTREGDNPDLGDHSQNHVMNKSEGWSTVLLRKNMSASRNIGGIRRDGRTYDNVVRGNKTWESKADLVPRWKPAGDKDVEVMTAANQGSPATIKDKGKKSD</sequence>
<dbReference type="Proteomes" id="UP000327157">
    <property type="component" value="Chromosome 11"/>
</dbReference>
<evidence type="ECO:0000313" key="2">
    <source>
        <dbReference type="Proteomes" id="UP000327157"/>
    </source>
</evidence>
<reference evidence="2" key="2">
    <citation type="submission" date="2019-10" db="EMBL/GenBank/DDBJ databases">
        <title>A de novo genome assembly of a pear dwarfing rootstock.</title>
        <authorList>
            <person name="Wang F."/>
            <person name="Wang J."/>
            <person name="Li S."/>
            <person name="Zhang Y."/>
            <person name="Fang M."/>
            <person name="Ma L."/>
            <person name="Zhao Y."/>
            <person name="Jiang S."/>
        </authorList>
    </citation>
    <scope>NUCLEOTIDE SEQUENCE [LARGE SCALE GENOMIC DNA]</scope>
</reference>
<gene>
    <name evidence="1" type="ORF">D8674_006189</name>
</gene>
<comment type="caution">
    <text evidence="1">The sequence shown here is derived from an EMBL/GenBank/DDBJ whole genome shotgun (WGS) entry which is preliminary data.</text>
</comment>
<dbReference type="AlphaFoldDB" id="A0A5N5FZA0"/>
<proteinExistence type="predicted"/>
<keyword evidence="2" id="KW-1185">Reference proteome</keyword>
<reference evidence="1 2" key="3">
    <citation type="submission" date="2019-11" db="EMBL/GenBank/DDBJ databases">
        <title>A de novo genome assembly of a pear dwarfing rootstock.</title>
        <authorList>
            <person name="Wang F."/>
            <person name="Wang J."/>
            <person name="Li S."/>
            <person name="Zhang Y."/>
            <person name="Fang M."/>
            <person name="Ma L."/>
            <person name="Zhao Y."/>
            <person name="Jiang S."/>
        </authorList>
    </citation>
    <scope>NUCLEOTIDE SEQUENCE [LARGE SCALE GENOMIC DNA]</scope>
    <source>
        <strain evidence="1">S2</strain>
        <tissue evidence="1">Leaf</tissue>
    </source>
</reference>
<dbReference type="EMBL" id="SMOL01000559">
    <property type="protein sequence ID" value="KAB2606472.1"/>
    <property type="molecule type" value="Genomic_DNA"/>
</dbReference>
<reference evidence="1 2" key="1">
    <citation type="submission" date="2019-09" db="EMBL/GenBank/DDBJ databases">
        <authorList>
            <person name="Ou C."/>
        </authorList>
    </citation>
    <scope>NUCLEOTIDE SEQUENCE [LARGE SCALE GENOMIC DNA]</scope>
    <source>
        <strain evidence="1">S2</strain>
        <tissue evidence="1">Leaf</tissue>
    </source>
</reference>